<gene>
    <name evidence="1" type="ORF">METZ01_LOCUS308335</name>
</gene>
<dbReference type="Gene3D" id="3.40.50.720">
    <property type="entry name" value="NAD(P)-binding Rossmann-like Domain"/>
    <property type="match status" value="1"/>
</dbReference>
<dbReference type="InterPro" id="IPR036291">
    <property type="entry name" value="NAD(P)-bd_dom_sf"/>
</dbReference>
<dbReference type="EMBL" id="UINC01097622">
    <property type="protein sequence ID" value="SVC55481.1"/>
    <property type="molecule type" value="Genomic_DNA"/>
</dbReference>
<evidence type="ECO:0008006" key="2">
    <source>
        <dbReference type="Google" id="ProtNLM"/>
    </source>
</evidence>
<proteinExistence type="predicted"/>
<reference evidence="1" key="1">
    <citation type="submission" date="2018-05" db="EMBL/GenBank/DDBJ databases">
        <authorList>
            <person name="Lanie J.A."/>
            <person name="Ng W.-L."/>
            <person name="Kazmierczak K.M."/>
            <person name="Andrzejewski T.M."/>
            <person name="Davidsen T.M."/>
            <person name="Wayne K.J."/>
            <person name="Tettelin H."/>
            <person name="Glass J.I."/>
            <person name="Rusch D."/>
            <person name="Podicherti R."/>
            <person name="Tsui H.-C.T."/>
            <person name="Winkler M.E."/>
        </authorList>
    </citation>
    <scope>NUCLEOTIDE SEQUENCE</scope>
</reference>
<name>A0A382N7H8_9ZZZZ</name>
<organism evidence="1">
    <name type="scientific">marine metagenome</name>
    <dbReference type="NCBI Taxonomy" id="408172"/>
    <lineage>
        <taxon>unclassified sequences</taxon>
        <taxon>metagenomes</taxon>
        <taxon>ecological metagenomes</taxon>
    </lineage>
</organism>
<sequence>MEKIVAEHPQYLILRFPQTAGRTENPHTLLNFIYSRIARSERFQVWKNARRNIIDVDDIVRITVGLALEEGVRRECINIANFSDDTIVDIVTLMAKIIGKSAIYDGVDKGDEYPIDTQRIREVVRKCGVAFGPEYLELVIRKYYGCLARE</sequence>
<dbReference type="SUPFAM" id="SSF51735">
    <property type="entry name" value="NAD(P)-binding Rossmann-fold domains"/>
    <property type="match status" value="1"/>
</dbReference>
<evidence type="ECO:0000313" key="1">
    <source>
        <dbReference type="EMBL" id="SVC55481.1"/>
    </source>
</evidence>
<protein>
    <recommendedName>
        <fullName evidence="2">NAD-dependent epimerase/dehydratase domain-containing protein</fullName>
    </recommendedName>
</protein>
<accession>A0A382N7H8</accession>
<dbReference type="AlphaFoldDB" id="A0A382N7H8"/>